<reference evidence="1 2" key="1">
    <citation type="submission" date="2019-08" db="EMBL/GenBank/DDBJ databases">
        <title>The genome sequence of a newly discovered highly antifungal drug resistant Aspergillus species, Aspergillus tanneri NIH 1004.</title>
        <authorList>
            <person name="Mounaud S."/>
            <person name="Singh I."/>
            <person name="Joardar V."/>
            <person name="Pakala S."/>
            <person name="Pakala S."/>
            <person name="Venepally P."/>
            <person name="Chung J.K."/>
            <person name="Losada L."/>
            <person name="Nierman W.C."/>
        </authorList>
    </citation>
    <scope>NUCLEOTIDE SEQUENCE [LARGE SCALE GENOMIC DNA]</scope>
    <source>
        <strain evidence="1 2">NIH1004</strain>
    </source>
</reference>
<evidence type="ECO:0000313" key="2">
    <source>
        <dbReference type="Proteomes" id="UP000324241"/>
    </source>
</evidence>
<dbReference type="RefSeq" id="XP_033426240.1">
    <property type="nucleotide sequence ID" value="XM_033570208.1"/>
</dbReference>
<protein>
    <submittedName>
        <fullName evidence="1">Uncharacterized protein</fullName>
    </submittedName>
</protein>
<name>A0A5M9MQS0_9EURO</name>
<dbReference type="AlphaFoldDB" id="A0A5M9MQS0"/>
<proteinExistence type="predicted"/>
<organism evidence="1 2">
    <name type="scientific">Aspergillus tanneri</name>
    <dbReference type="NCBI Taxonomy" id="1220188"/>
    <lineage>
        <taxon>Eukaryota</taxon>
        <taxon>Fungi</taxon>
        <taxon>Dikarya</taxon>
        <taxon>Ascomycota</taxon>
        <taxon>Pezizomycotina</taxon>
        <taxon>Eurotiomycetes</taxon>
        <taxon>Eurotiomycetidae</taxon>
        <taxon>Eurotiales</taxon>
        <taxon>Aspergillaceae</taxon>
        <taxon>Aspergillus</taxon>
        <taxon>Aspergillus subgen. Circumdati</taxon>
    </lineage>
</organism>
<dbReference type="EMBL" id="QUQM01000004">
    <property type="protein sequence ID" value="KAA8646879.1"/>
    <property type="molecule type" value="Genomic_DNA"/>
</dbReference>
<accession>A0A5M9MQS0</accession>
<comment type="caution">
    <text evidence="1">The sequence shown here is derived from an EMBL/GenBank/DDBJ whole genome shotgun (WGS) entry which is preliminary data.</text>
</comment>
<evidence type="ECO:0000313" key="1">
    <source>
        <dbReference type="EMBL" id="KAA8646879.1"/>
    </source>
</evidence>
<dbReference type="GO" id="GO:0009116">
    <property type="term" value="P:nucleoside metabolic process"/>
    <property type="evidence" value="ECO:0007669"/>
    <property type="project" value="InterPro"/>
</dbReference>
<dbReference type="GeneID" id="54328256"/>
<sequence length="144" mass="16082">MGVPDTASPGVVQYDCGRRLRGRELKQMGYLDAQPDPPLSVIRQIRRVYNDLTGEDRVVVHVKRMDSQEECVPECLGSEIAEGADRGTSDCSLLRNDRIWELAVIKDAMIRDRYANDPANNALCFEMEAARVVGETLSDQKGVQ</sequence>
<dbReference type="GO" id="GO:0003824">
    <property type="term" value="F:catalytic activity"/>
    <property type="evidence" value="ECO:0007669"/>
    <property type="project" value="InterPro"/>
</dbReference>
<dbReference type="Proteomes" id="UP000324241">
    <property type="component" value="Unassembled WGS sequence"/>
</dbReference>
<dbReference type="InterPro" id="IPR035994">
    <property type="entry name" value="Nucleoside_phosphorylase_sf"/>
</dbReference>
<dbReference type="Gene3D" id="3.40.50.1580">
    <property type="entry name" value="Nucleoside phosphorylase domain"/>
    <property type="match status" value="1"/>
</dbReference>
<gene>
    <name evidence="1" type="ORF">ATNIH1004_005554</name>
</gene>